<sequence>MSYREHTPHPQLRSYIDAYWTVQTAAHDLPAPERILPDGCVDIIFNLGTAVAVNPQLTMATGGTYLVGTMTRFSASMRQPATSLLGIRFKPGCFTAFYDLSLETITDRIIPFNSGLITGTTFDPDVLDKLLLDKIKTVPHSLLPVIADLYHYKGQLTIDRLAKKHFIHNRQLERQFKQQTGISPKAFANLVRYRFALQHIKEHRAGASLQDIAFEHGYYDHAHLSNEIRKYTGLHPSGY</sequence>
<keyword evidence="3" id="KW-0804">Transcription</keyword>
<dbReference type="InterPro" id="IPR050204">
    <property type="entry name" value="AraC_XylS_family_regulators"/>
</dbReference>
<accession>A0A1H7S052</accession>
<feature type="domain" description="HTH araC/xylS-type" evidence="4">
    <location>
        <begin position="140"/>
        <end position="239"/>
    </location>
</feature>
<dbReference type="PANTHER" id="PTHR46796:SF13">
    <property type="entry name" value="HTH-TYPE TRANSCRIPTIONAL ACTIVATOR RHAS"/>
    <property type="match status" value="1"/>
</dbReference>
<dbReference type="SMART" id="SM00342">
    <property type="entry name" value="HTH_ARAC"/>
    <property type="match status" value="1"/>
</dbReference>
<evidence type="ECO:0000256" key="2">
    <source>
        <dbReference type="ARBA" id="ARBA00023125"/>
    </source>
</evidence>
<keyword evidence="1" id="KW-0805">Transcription regulation</keyword>
<proteinExistence type="predicted"/>
<evidence type="ECO:0000256" key="3">
    <source>
        <dbReference type="ARBA" id="ARBA00023163"/>
    </source>
</evidence>
<protein>
    <submittedName>
        <fullName evidence="5">Helix-turn-helix domain-containing protein</fullName>
    </submittedName>
</protein>
<dbReference type="PROSITE" id="PS01124">
    <property type="entry name" value="HTH_ARAC_FAMILY_2"/>
    <property type="match status" value="1"/>
</dbReference>
<evidence type="ECO:0000313" key="5">
    <source>
        <dbReference type="EMBL" id="SEL65883.1"/>
    </source>
</evidence>
<reference evidence="5 6" key="1">
    <citation type="submission" date="2016-10" db="EMBL/GenBank/DDBJ databases">
        <authorList>
            <person name="de Groot N.N."/>
        </authorList>
    </citation>
    <scope>NUCLEOTIDE SEQUENCE [LARGE SCALE GENOMIC DNA]</scope>
    <source>
        <strain evidence="5 6">DSM 21039</strain>
    </source>
</reference>
<dbReference type="InterPro" id="IPR018060">
    <property type="entry name" value="HTH_AraC"/>
</dbReference>
<evidence type="ECO:0000256" key="1">
    <source>
        <dbReference type="ARBA" id="ARBA00023015"/>
    </source>
</evidence>
<evidence type="ECO:0000259" key="4">
    <source>
        <dbReference type="PROSITE" id="PS01124"/>
    </source>
</evidence>
<dbReference type="InterPro" id="IPR046532">
    <property type="entry name" value="DUF6597"/>
</dbReference>
<dbReference type="EMBL" id="FOBB01000002">
    <property type="protein sequence ID" value="SEL65883.1"/>
    <property type="molecule type" value="Genomic_DNA"/>
</dbReference>
<dbReference type="Pfam" id="PF20240">
    <property type="entry name" value="DUF6597"/>
    <property type="match status" value="1"/>
</dbReference>
<organism evidence="5 6">
    <name type="scientific">Chitinophaga rupis</name>
    <dbReference type="NCBI Taxonomy" id="573321"/>
    <lineage>
        <taxon>Bacteria</taxon>
        <taxon>Pseudomonadati</taxon>
        <taxon>Bacteroidota</taxon>
        <taxon>Chitinophagia</taxon>
        <taxon>Chitinophagales</taxon>
        <taxon>Chitinophagaceae</taxon>
        <taxon>Chitinophaga</taxon>
    </lineage>
</organism>
<dbReference type="STRING" id="573321.SAMN04488505_102782"/>
<dbReference type="PANTHER" id="PTHR46796">
    <property type="entry name" value="HTH-TYPE TRANSCRIPTIONAL ACTIVATOR RHAS-RELATED"/>
    <property type="match status" value="1"/>
</dbReference>
<gene>
    <name evidence="5" type="ORF">SAMN04488505_102782</name>
</gene>
<dbReference type="Proteomes" id="UP000198984">
    <property type="component" value="Unassembled WGS sequence"/>
</dbReference>
<dbReference type="Pfam" id="PF12833">
    <property type="entry name" value="HTH_18"/>
    <property type="match status" value="1"/>
</dbReference>
<evidence type="ECO:0000313" key="6">
    <source>
        <dbReference type="Proteomes" id="UP000198984"/>
    </source>
</evidence>
<dbReference type="AlphaFoldDB" id="A0A1H7S052"/>
<dbReference type="GO" id="GO:0003700">
    <property type="term" value="F:DNA-binding transcription factor activity"/>
    <property type="evidence" value="ECO:0007669"/>
    <property type="project" value="InterPro"/>
</dbReference>
<keyword evidence="6" id="KW-1185">Reference proteome</keyword>
<name>A0A1H7S052_9BACT</name>
<keyword evidence="2" id="KW-0238">DNA-binding</keyword>
<dbReference type="GO" id="GO:0043565">
    <property type="term" value="F:sequence-specific DNA binding"/>
    <property type="evidence" value="ECO:0007669"/>
    <property type="project" value="InterPro"/>
</dbReference>
<dbReference type="Gene3D" id="1.10.10.60">
    <property type="entry name" value="Homeodomain-like"/>
    <property type="match status" value="1"/>
</dbReference>